<dbReference type="OrthoDB" id="6743392at2759"/>
<dbReference type="Proteomes" id="UP000007798">
    <property type="component" value="Unassembled WGS sequence"/>
</dbReference>
<dbReference type="AlphaFoldDB" id="B4MPZ8"/>
<name>B4MPZ8_DROWI</name>
<evidence type="ECO:0000313" key="2">
    <source>
        <dbReference type="EMBL" id="EDW74187.1"/>
    </source>
</evidence>
<keyword evidence="3" id="KW-1185">Reference proteome</keyword>
<dbReference type="InParanoid" id="B4MPZ8"/>
<sequence length="72" mass="7958">MMGARRSMDHRGGFIWLVVLVLCVLAVTCLGGKTTTIVRHTDTVDPQADGFWTNKTTWNGTLGEILESQTHL</sequence>
<feature type="chain" id="PRO_5002818359" evidence="1">
    <location>
        <begin position="32"/>
        <end position="72"/>
    </location>
</feature>
<dbReference type="KEGG" id="dwi:6640052"/>
<organism evidence="3">
    <name type="scientific">Drosophila willistoni</name>
    <name type="common">Fruit fly</name>
    <dbReference type="NCBI Taxonomy" id="7260"/>
    <lineage>
        <taxon>Eukaryota</taxon>
        <taxon>Metazoa</taxon>
        <taxon>Ecdysozoa</taxon>
        <taxon>Arthropoda</taxon>
        <taxon>Hexapoda</taxon>
        <taxon>Insecta</taxon>
        <taxon>Pterygota</taxon>
        <taxon>Neoptera</taxon>
        <taxon>Endopterygota</taxon>
        <taxon>Diptera</taxon>
        <taxon>Brachycera</taxon>
        <taxon>Muscomorpha</taxon>
        <taxon>Ephydroidea</taxon>
        <taxon>Drosophilidae</taxon>
        <taxon>Drosophila</taxon>
        <taxon>Sophophora</taxon>
    </lineage>
</organism>
<protein>
    <submittedName>
        <fullName evidence="2">GK21521</fullName>
    </submittedName>
</protein>
<keyword evidence="1" id="KW-0732">Signal</keyword>
<reference evidence="2 3" key="1">
    <citation type="journal article" date="2007" name="Nature">
        <title>Evolution of genes and genomes on the Drosophila phylogeny.</title>
        <authorList>
            <consortium name="Drosophila 12 Genomes Consortium"/>
            <person name="Clark A.G."/>
            <person name="Eisen M.B."/>
            <person name="Smith D.R."/>
            <person name="Bergman C.M."/>
            <person name="Oliver B."/>
            <person name="Markow T.A."/>
            <person name="Kaufman T.C."/>
            <person name="Kellis M."/>
            <person name="Gelbart W."/>
            <person name="Iyer V.N."/>
            <person name="Pollard D.A."/>
            <person name="Sackton T.B."/>
            <person name="Larracuente A.M."/>
            <person name="Singh N.D."/>
            <person name="Abad J.P."/>
            <person name="Abt D.N."/>
            <person name="Adryan B."/>
            <person name="Aguade M."/>
            <person name="Akashi H."/>
            <person name="Anderson W.W."/>
            <person name="Aquadro C.F."/>
            <person name="Ardell D.H."/>
            <person name="Arguello R."/>
            <person name="Artieri C.G."/>
            <person name="Barbash D.A."/>
            <person name="Barker D."/>
            <person name="Barsanti P."/>
            <person name="Batterham P."/>
            <person name="Batzoglou S."/>
            <person name="Begun D."/>
            <person name="Bhutkar A."/>
            <person name="Blanco E."/>
            <person name="Bosak S.A."/>
            <person name="Bradley R.K."/>
            <person name="Brand A.D."/>
            <person name="Brent M.R."/>
            <person name="Brooks A.N."/>
            <person name="Brown R.H."/>
            <person name="Butlin R.K."/>
            <person name="Caggese C."/>
            <person name="Calvi B.R."/>
            <person name="Bernardo de Carvalho A."/>
            <person name="Caspi A."/>
            <person name="Castrezana S."/>
            <person name="Celniker S.E."/>
            <person name="Chang J.L."/>
            <person name="Chapple C."/>
            <person name="Chatterji S."/>
            <person name="Chinwalla A."/>
            <person name="Civetta A."/>
            <person name="Clifton S.W."/>
            <person name="Comeron J.M."/>
            <person name="Costello J.C."/>
            <person name="Coyne J.A."/>
            <person name="Daub J."/>
            <person name="David R.G."/>
            <person name="Delcher A.L."/>
            <person name="Delehaunty K."/>
            <person name="Do C.B."/>
            <person name="Ebling H."/>
            <person name="Edwards K."/>
            <person name="Eickbush T."/>
            <person name="Evans J.D."/>
            <person name="Filipski A."/>
            <person name="Findeiss S."/>
            <person name="Freyhult E."/>
            <person name="Fulton L."/>
            <person name="Fulton R."/>
            <person name="Garcia A.C."/>
            <person name="Gardiner A."/>
            <person name="Garfield D.A."/>
            <person name="Garvin B.E."/>
            <person name="Gibson G."/>
            <person name="Gilbert D."/>
            <person name="Gnerre S."/>
            <person name="Godfrey J."/>
            <person name="Good R."/>
            <person name="Gotea V."/>
            <person name="Gravely B."/>
            <person name="Greenberg A.J."/>
            <person name="Griffiths-Jones S."/>
            <person name="Gross S."/>
            <person name="Guigo R."/>
            <person name="Gustafson E.A."/>
            <person name="Haerty W."/>
            <person name="Hahn M.W."/>
            <person name="Halligan D.L."/>
            <person name="Halpern A.L."/>
            <person name="Halter G.M."/>
            <person name="Han M.V."/>
            <person name="Heger A."/>
            <person name="Hillier L."/>
            <person name="Hinrichs A.S."/>
            <person name="Holmes I."/>
            <person name="Hoskins R.A."/>
            <person name="Hubisz M.J."/>
            <person name="Hultmark D."/>
            <person name="Huntley M.A."/>
            <person name="Jaffe D.B."/>
            <person name="Jagadeeshan S."/>
            <person name="Jeck W.R."/>
            <person name="Johnson J."/>
            <person name="Jones C.D."/>
            <person name="Jordan W.C."/>
            <person name="Karpen G.H."/>
            <person name="Kataoka E."/>
            <person name="Keightley P.D."/>
            <person name="Kheradpour P."/>
            <person name="Kirkness E.F."/>
            <person name="Koerich L.B."/>
            <person name="Kristiansen K."/>
            <person name="Kudrna D."/>
            <person name="Kulathinal R.J."/>
            <person name="Kumar S."/>
            <person name="Kwok R."/>
            <person name="Lander E."/>
            <person name="Langley C.H."/>
            <person name="Lapoint R."/>
            <person name="Lazzaro B.P."/>
            <person name="Lee S.J."/>
            <person name="Levesque L."/>
            <person name="Li R."/>
            <person name="Lin C.F."/>
            <person name="Lin M.F."/>
            <person name="Lindblad-Toh K."/>
            <person name="Llopart A."/>
            <person name="Long M."/>
            <person name="Low L."/>
            <person name="Lozovsky E."/>
            <person name="Lu J."/>
            <person name="Luo M."/>
            <person name="Machado C.A."/>
            <person name="Makalowski W."/>
            <person name="Marzo M."/>
            <person name="Matsuda M."/>
            <person name="Matzkin L."/>
            <person name="McAllister B."/>
            <person name="McBride C.S."/>
            <person name="McKernan B."/>
            <person name="McKernan K."/>
            <person name="Mendez-Lago M."/>
            <person name="Minx P."/>
            <person name="Mollenhauer M.U."/>
            <person name="Montooth K."/>
            <person name="Mount S.M."/>
            <person name="Mu X."/>
            <person name="Myers E."/>
            <person name="Negre B."/>
            <person name="Newfeld S."/>
            <person name="Nielsen R."/>
            <person name="Noor M.A."/>
            <person name="O'Grady P."/>
            <person name="Pachter L."/>
            <person name="Papaceit M."/>
            <person name="Parisi M.J."/>
            <person name="Parisi M."/>
            <person name="Parts L."/>
            <person name="Pedersen J.S."/>
            <person name="Pesole G."/>
            <person name="Phillippy A.M."/>
            <person name="Ponting C.P."/>
            <person name="Pop M."/>
            <person name="Porcelli D."/>
            <person name="Powell J.R."/>
            <person name="Prohaska S."/>
            <person name="Pruitt K."/>
            <person name="Puig M."/>
            <person name="Quesneville H."/>
            <person name="Ram K.R."/>
            <person name="Rand D."/>
            <person name="Rasmussen M.D."/>
            <person name="Reed L.K."/>
            <person name="Reenan R."/>
            <person name="Reily A."/>
            <person name="Remington K.A."/>
            <person name="Rieger T.T."/>
            <person name="Ritchie M.G."/>
            <person name="Robin C."/>
            <person name="Rogers Y.H."/>
            <person name="Rohde C."/>
            <person name="Rozas J."/>
            <person name="Rubenfield M.J."/>
            <person name="Ruiz A."/>
            <person name="Russo S."/>
            <person name="Salzberg S.L."/>
            <person name="Sanchez-Gracia A."/>
            <person name="Saranga D.J."/>
            <person name="Sato H."/>
            <person name="Schaeffer S.W."/>
            <person name="Schatz M.C."/>
            <person name="Schlenke T."/>
            <person name="Schwartz R."/>
            <person name="Segarra C."/>
            <person name="Singh R.S."/>
            <person name="Sirot L."/>
            <person name="Sirota M."/>
            <person name="Sisneros N.B."/>
            <person name="Smith C.D."/>
            <person name="Smith T.F."/>
            <person name="Spieth J."/>
            <person name="Stage D.E."/>
            <person name="Stark A."/>
            <person name="Stephan W."/>
            <person name="Strausberg R.L."/>
            <person name="Strempel S."/>
            <person name="Sturgill D."/>
            <person name="Sutton G."/>
            <person name="Sutton G.G."/>
            <person name="Tao W."/>
            <person name="Teichmann S."/>
            <person name="Tobari Y.N."/>
            <person name="Tomimura Y."/>
            <person name="Tsolas J.M."/>
            <person name="Valente V.L."/>
            <person name="Venter E."/>
            <person name="Venter J.C."/>
            <person name="Vicario S."/>
            <person name="Vieira F.G."/>
            <person name="Vilella A.J."/>
            <person name="Villasante A."/>
            <person name="Walenz B."/>
            <person name="Wang J."/>
            <person name="Wasserman M."/>
            <person name="Watts T."/>
            <person name="Wilson D."/>
            <person name="Wilson R.K."/>
            <person name="Wing R.A."/>
            <person name="Wolfner M.F."/>
            <person name="Wong A."/>
            <person name="Wong G.K."/>
            <person name="Wu C.I."/>
            <person name="Wu G."/>
            <person name="Yamamoto D."/>
            <person name="Yang H.P."/>
            <person name="Yang S.P."/>
            <person name="Yorke J.A."/>
            <person name="Yoshida K."/>
            <person name="Zdobnov E."/>
            <person name="Zhang P."/>
            <person name="Zhang Y."/>
            <person name="Zimin A.V."/>
            <person name="Baldwin J."/>
            <person name="Abdouelleil A."/>
            <person name="Abdulkadir J."/>
            <person name="Abebe A."/>
            <person name="Abera B."/>
            <person name="Abreu J."/>
            <person name="Acer S.C."/>
            <person name="Aftuck L."/>
            <person name="Alexander A."/>
            <person name="An P."/>
            <person name="Anderson E."/>
            <person name="Anderson S."/>
            <person name="Arachi H."/>
            <person name="Azer M."/>
            <person name="Bachantsang P."/>
            <person name="Barry A."/>
            <person name="Bayul T."/>
            <person name="Berlin A."/>
            <person name="Bessette D."/>
            <person name="Bloom T."/>
            <person name="Blye J."/>
            <person name="Boguslavskiy L."/>
            <person name="Bonnet C."/>
            <person name="Boukhgalter B."/>
            <person name="Bourzgui I."/>
            <person name="Brown A."/>
            <person name="Cahill P."/>
            <person name="Channer S."/>
            <person name="Cheshatsang Y."/>
            <person name="Chuda L."/>
            <person name="Citroen M."/>
            <person name="Collymore A."/>
            <person name="Cooke P."/>
            <person name="Costello M."/>
            <person name="D'Aco K."/>
            <person name="Daza R."/>
            <person name="De Haan G."/>
            <person name="DeGray S."/>
            <person name="DeMaso C."/>
            <person name="Dhargay N."/>
            <person name="Dooley K."/>
            <person name="Dooley E."/>
            <person name="Doricent M."/>
            <person name="Dorje P."/>
            <person name="Dorjee K."/>
            <person name="Dupes A."/>
            <person name="Elong R."/>
            <person name="Falk J."/>
            <person name="Farina A."/>
            <person name="Faro S."/>
            <person name="Ferguson D."/>
            <person name="Fisher S."/>
            <person name="Foley C.D."/>
            <person name="Franke A."/>
            <person name="Friedrich D."/>
            <person name="Gadbois L."/>
            <person name="Gearin G."/>
            <person name="Gearin C.R."/>
            <person name="Giannoukos G."/>
            <person name="Goode T."/>
            <person name="Graham J."/>
            <person name="Grandbois E."/>
            <person name="Grewal S."/>
            <person name="Gyaltsen K."/>
            <person name="Hafez N."/>
            <person name="Hagos B."/>
            <person name="Hall J."/>
            <person name="Henson C."/>
            <person name="Hollinger A."/>
            <person name="Honan T."/>
            <person name="Huard M.D."/>
            <person name="Hughes L."/>
            <person name="Hurhula B."/>
            <person name="Husby M.E."/>
            <person name="Kamat A."/>
            <person name="Kanga B."/>
            <person name="Kashin S."/>
            <person name="Khazanovich D."/>
            <person name="Kisner P."/>
            <person name="Lance K."/>
            <person name="Lara M."/>
            <person name="Lee W."/>
            <person name="Lennon N."/>
            <person name="Letendre F."/>
            <person name="LeVine R."/>
            <person name="Lipovsky A."/>
            <person name="Liu X."/>
            <person name="Liu J."/>
            <person name="Liu S."/>
            <person name="Lokyitsang T."/>
            <person name="Lokyitsang Y."/>
            <person name="Lubonja R."/>
            <person name="Lui A."/>
            <person name="MacDonald P."/>
            <person name="Magnisalis V."/>
            <person name="Maru K."/>
            <person name="Matthews C."/>
            <person name="McCusker W."/>
            <person name="McDonough S."/>
            <person name="Mehta T."/>
            <person name="Meldrim J."/>
            <person name="Meneus L."/>
            <person name="Mihai O."/>
            <person name="Mihalev A."/>
            <person name="Mihova T."/>
            <person name="Mittelman R."/>
            <person name="Mlenga V."/>
            <person name="Montmayeur A."/>
            <person name="Mulrain L."/>
            <person name="Navidi A."/>
            <person name="Naylor J."/>
            <person name="Negash T."/>
            <person name="Nguyen T."/>
            <person name="Nguyen N."/>
            <person name="Nicol R."/>
            <person name="Norbu C."/>
            <person name="Norbu N."/>
            <person name="Novod N."/>
            <person name="O'Neill B."/>
            <person name="Osman S."/>
            <person name="Markiewicz E."/>
            <person name="Oyono O.L."/>
            <person name="Patti C."/>
            <person name="Phunkhang P."/>
            <person name="Pierre F."/>
            <person name="Priest M."/>
            <person name="Raghuraman S."/>
            <person name="Rege F."/>
            <person name="Reyes R."/>
            <person name="Rise C."/>
            <person name="Rogov P."/>
            <person name="Ross K."/>
            <person name="Ryan E."/>
            <person name="Settipalli S."/>
            <person name="Shea T."/>
            <person name="Sherpa N."/>
            <person name="Shi L."/>
            <person name="Shih D."/>
            <person name="Sparrow T."/>
            <person name="Spaulding J."/>
            <person name="Stalker J."/>
            <person name="Stange-Thomann N."/>
            <person name="Stavropoulos S."/>
            <person name="Stone C."/>
            <person name="Strader C."/>
            <person name="Tesfaye S."/>
            <person name="Thomson T."/>
            <person name="Thoulutsang Y."/>
            <person name="Thoulutsang D."/>
            <person name="Topham K."/>
            <person name="Topping I."/>
            <person name="Tsamla T."/>
            <person name="Vassiliev H."/>
            <person name="Vo A."/>
            <person name="Wangchuk T."/>
            <person name="Wangdi T."/>
            <person name="Weiand M."/>
            <person name="Wilkinson J."/>
            <person name="Wilson A."/>
            <person name="Yadav S."/>
            <person name="Young G."/>
            <person name="Yu Q."/>
            <person name="Zembek L."/>
            <person name="Zhong D."/>
            <person name="Zimmer A."/>
            <person name="Zwirko Z."/>
            <person name="Jaffe D.B."/>
            <person name="Alvarez P."/>
            <person name="Brockman W."/>
            <person name="Butler J."/>
            <person name="Chin C."/>
            <person name="Gnerre S."/>
            <person name="Grabherr M."/>
            <person name="Kleber M."/>
            <person name="Mauceli E."/>
            <person name="MacCallum I."/>
        </authorList>
    </citation>
    <scope>NUCLEOTIDE SEQUENCE [LARGE SCALE GENOMIC DNA]</scope>
    <source>
        <strain evidence="3">Tucson 14030-0811.24</strain>
    </source>
</reference>
<accession>B4MPZ8</accession>
<feature type="signal peptide" evidence="1">
    <location>
        <begin position="1"/>
        <end position="31"/>
    </location>
</feature>
<dbReference type="EMBL" id="CH963849">
    <property type="protein sequence ID" value="EDW74187.1"/>
    <property type="molecule type" value="Genomic_DNA"/>
</dbReference>
<evidence type="ECO:0000313" key="3">
    <source>
        <dbReference type="Proteomes" id="UP000007798"/>
    </source>
</evidence>
<dbReference type="HOGENOM" id="CLU_2724953_0_0_1"/>
<gene>
    <name evidence="2" type="primary">Dwil\GK21521</name>
    <name evidence="2" type="ORF">Dwil_GK21521</name>
</gene>
<evidence type="ECO:0000256" key="1">
    <source>
        <dbReference type="SAM" id="SignalP"/>
    </source>
</evidence>
<proteinExistence type="predicted"/>